<gene>
    <name evidence="7" type="ORF">H9763_02420</name>
</gene>
<evidence type="ECO:0000256" key="1">
    <source>
        <dbReference type="ARBA" id="ARBA00022679"/>
    </source>
</evidence>
<organism evidence="7 8">
    <name type="scientific">Candidatus Eisenbergiella merdigallinarum</name>
    <dbReference type="NCBI Taxonomy" id="2838552"/>
    <lineage>
        <taxon>Bacteria</taxon>
        <taxon>Bacillati</taxon>
        <taxon>Bacillota</taxon>
        <taxon>Clostridia</taxon>
        <taxon>Lachnospirales</taxon>
        <taxon>Lachnospiraceae</taxon>
        <taxon>Eisenbergiella</taxon>
    </lineage>
</organism>
<name>A0A9D2MQF4_9FIRM</name>
<reference evidence="7" key="2">
    <citation type="submission" date="2021-04" db="EMBL/GenBank/DDBJ databases">
        <authorList>
            <person name="Gilroy R."/>
        </authorList>
    </citation>
    <scope>NUCLEOTIDE SEQUENCE</scope>
    <source>
        <strain evidence="7">USAMLcec3-2134</strain>
    </source>
</reference>
<dbReference type="SUPFAM" id="SSF63999">
    <property type="entry name" value="Thiamin pyrophosphokinase, catalytic domain"/>
    <property type="match status" value="1"/>
</dbReference>
<dbReference type="GO" id="GO:0004788">
    <property type="term" value="F:thiamine diphosphokinase activity"/>
    <property type="evidence" value="ECO:0007669"/>
    <property type="project" value="UniProtKB-UniRule"/>
</dbReference>
<dbReference type="Proteomes" id="UP000886883">
    <property type="component" value="Unassembled WGS sequence"/>
</dbReference>
<comment type="caution">
    <text evidence="7">The sequence shown here is derived from an EMBL/GenBank/DDBJ whole genome shotgun (WGS) entry which is preliminary data.</text>
</comment>
<dbReference type="PANTHER" id="PTHR41299">
    <property type="entry name" value="THIAMINE PYROPHOSPHOKINASE"/>
    <property type="match status" value="1"/>
</dbReference>
<evidence type="ECO:0000256" key="4">
    <source>
        <dbReference type="ARBA" id="ARBA00022840"/>
    </source>
</evidence>
<proteinExistence type="predicted"/>
<dbReference type="GO" id="GO:0009229">
    <property type="term" value="P:thiamine diphosphate biosynthetic process"/>
    <property type="evidence" value="ECO:0007669"/>
    <property type="project" value="InterPro"/>
</dbReference>
<dbReference type="Pfam" id="PF04265">
    <property type="entry name" value="TPK_B1_binding"/>
    <property type="match status" value="1"/>
</dbReference>
<reference evidence="7" key="1">
    <citation type="journal article" date="2021" name="PeerJ">
        <title>Extensive microbial diversity within the chicken gut microbiome revealed by metagenomics and culture.</title>
        <authorList>
            <person name="Gilroy R."/>
            <person name="Ravi A."/>
            <person name="Getino M."/>
            <person name="Pursley I."/>
            <person name="Horton D.L."/>
            <person name="Alikhan N.F."/>
            <person name="Baker D."/>
            <person name="Gharbi K."/>
            <person name="Hall N."/>
            <person name="Watson M."/>
            <person name="Adriaenssens E.M."/>
            <person name="Foster-Nyarko E."/>
            <person name="Jarju S."/>
            <person name="Secka A."/>
            <person name="Antonio M."/>
            <person name="Oren A."/>
            <person name="Chaudhuri R.R."/>
            <person name="La Ragione R."/>
            <person name="Hildebrand F."/>
            <person name="Pallen M.J."/>
        </authorList>
    </citation>
    <scope>NUCLEOTIDE SEQUENCE</scope>
    <source>
        <strain evidence="7">USAMLcec3-2134</strain>
    </source>
</reference>
<dbReference type="Gene3D" id="3.40.50.10240">
    <property type="entry name" value="Thiamin pyrophosphokinase, catalytic domain"/>
    <property type="match status" value="1"/>
</dbReference>
<dbReference type="Pfam" id="PF04263">
    <property type="entry name" value="TPK_catalytic"/>
    <property type="match status" value="1"/>
</dbReference>
<dbReference type="GO" id="GO:0030975">
    <property type="term" value="F:thiamine binding"/>
    <property type="evidence" value="ECO:0007669"/>
    <property type="project" value="InterPro"/>
</dbReference>
<dbReference type="InterPro" id="IPR036371">
    <property type="entry name" value="TPK_B1-bd_sf"/>
</dbReference>
<feature type="domain" description="Thiamin pyrophosphokinase thiamin-binding" evidence="6">
    <location>
        <begin position="132"/>
        <end position="208"/>
    </location>
</feature>
<keyword evidence="2" id="KW-0547">Nucleotide-binding</keyword>
<evidence type="ECO:0000313" key="7">
    <source>
        <dbReference type="EMBL" id="HJB90303.1"/>
    </source>
</evidence>
<evidence type="ECO:0000256" key="2">
    <source>
        <dbReference type="ARBA" id="ARBA00022741"/>
    </source>
</evidence>
<sequence>MERCMIIGAGDLEGVRIEVRTGDYVIAADAGLSCCKRLGIAPDLIVGDFDSLPGEEREALEEIRRREPERILPLPSEKDDTDMLAAIRAGLARGYREFVLYGGLGGRLGHTIANIQCLNYLRECGARGYLAGAAELIQVAKNETIRFPRRESGWLSLFSLGERAEGVTLRGLKYELTDAVITNSFPIGVSNEFIGREAAVSVENGTLLILTAPKE</sequence>
<dbReference type="NCBIfam" id="TIGR01378">
    <property type="entry name" value="thi_PPkinase"/>
    <property type="match status" value="1"/>
</dbReference>
<dbReference type="AlphaFoldDB" id="A0A9D2MQF4"/>
<evidence type="ECO:0000313" key="8">
    <source>
        <dbReference type="Proteomes" id="UP000886883"/>
    </source>
</evidence>
<evidence type="ECO:0000256" key="3">
    <source>
        <dbReference type="ARBA" id="ARBA00022777"/>
    </source>
</evidence>
<dbReference type="CDD" id="cd07995">
    <property type="entry name" value="TPK"/>
    <property type="match status" value="1"/>
</dbReference>
<accession>A0A9D2MQF4</accession>
<protein>
    <recommendedName>
        <fullName evidence="5">Thiamine diphosphokinase</fullName>
        <ecNumber evidence="5">2.7.6.2</ecNumber>
    </recommendedName>
</protein>
<evidence type="ECO:0000256" key="5">
    <source>
        <dbReference type="NCBIfam" id="TIGR01378"/>
    </source>
</evidence>
<evidence type="ECO:0000259" key="6">
    <source>
        <dbReference type="SMART" id="SM00983"/>
    </source>
</evidence>
<dbReference type="InterPro" id="IPR007373">
    <property type="entry name" value="Thiamin_PyroPKinase_B1-bd"/>
</dbReference>
<keyword evidence="4" id="KW-0067">ATP-binding</keyword>
<keyword evidence="3" id="KW-0418">Kinase</keyword>
<dbReference type="EMBL" id="DWXE01000007">
    <property type="protein sequence ID" value="HJB90303.1"/>
    <property type="molecule type" value="Genomic_DNA"/>
</dbReference>
<dbReference type="InterPro" id="IPR006282">
    <property type="entry name" value="Thi_PPkinase"/>
</dbReference>
<dbReference type="GO" id="GO:0016301">
    <property type="term" value="F:kinase activity"/>
    <property type="evidence" value="ECO:0007669"/>
    <property type="project" value="UniProtKB-KW"/>
</dbReference>
<dbReference type="InterPro" id="IPR036759">
    <property type="entry name" value="TPK_catalytic_sf"/>
</dbReference>
<dbReference type="InterPro" id="IPR007371">
    <property type="entry name" value="TPK_catalytic"/>
</dbReference>
<dbReference type="GO" id="GO:0006772">
    <property type="term" value="P:thiamine metabolic process"/>
    <property type="evidence" value="ECO:0007669"/>
    <property type="project" value="UniProtKB-UniRule"/>
</dbReference>
<dbReference type="PANTHER" id="PTHR41299:SF1">
    <property type="entry name" value="THIAMINE PYROPHOSPHOKINASE"/>
    <property type="match status" value="1"/>
</dbReference>
<dbReference type="SMART" id="SM00983">
    <property type="entry name" value="TPK_B1_binding"/>
    <property type="match status" value="1"/>
</dbReference>
<dbReference type="EC" id="2.7.6.2" evidence="5"/>
<keyword evidence="1 7" id="KW-0808">Transferase</keyword>
<dbReference type="GO" id="GO:0005524">
    <property type="term" value="F:ATP binding"/>
    <property type="evidence" value="ECO:0007669"/>
    <property type="project" value="UniProtKB-KW"/>
</dbReference>
<dbReference type="SUPFAM" id="SSF63862">
    <property type="entry name" value="Thiamin pyrophosphokinase, substrate-binding domain"/>
    <property type="match status" value="1"/>
</dbReference>
<dbReference type="InterPro" id="IPR053149">
    <property type="entry name" value="TPK"/>
</dbReference>